<dbReference type="Proteomes" id="UP000239735">
    <property type="component" value="Unassembled WGS sequence"/>
</dbReference>
<name>A0A2N9L4X7_9BACT</name>
<accession>A0A2N9L4X7</accession>
<dbReference type="PANTHER" id="PTHR43344:SF13">
    <property type="entry name" value="PHOSPHATASE RV3661-RELATED"/>
    <property type="match status" value="1"/>
</dbReference>
<keyword evidence="3" id="KW-0460">Magnesium</keyword>
<dbReference type="OrthoDB" id="115039at2"/>
<dbReference type="Pfam" id="PF12710">
    <property type="entry name" value="HAD"/>
    <property type="match status" value="1"/>
</dbReference>
<dbReference type="Gene3D" id="1.20.1440.100">
    <property type="entry name" value="SG protein - dephosphorylation function"/>
    <property type="match status" value="1"/>
</dbReference>
<proteinExistence type="predicted"/>
<dbReference type="Gene3D" id="3.40.50.1000">
    <property type="entry name" value="HAD superfamily/HAD-like"/>
    <property type="match status" value="1"/>
</dbReference>
<gene>
    <name evidence="4" type="ORF">SBA5_150023</name>
</gene>
<dbReference type="AlphaFoldDB" id="A0A2N9L4X7"/>
<dbReference type="GO" id="GO:0016787">
    <property type="term" value="F:hydrolase activity"/>
    <property type="evidence" value="ECO:0007669"/>
    <property type="project" value="UniProtKB-KW"/>
</dbReference>
<organism evidence="4 5">
    <name type="scientific">Candidatus Sulfuritelmatomonas gaucii</name>
    <dbReference type="NCBI Taxonomy" id="2043161"/>
    <lineage>
        <taxon>Bacteria</taxon>
        <taxon>Pseudomonadati</taxon>
        <taxon>Acidobacteriota</taxon>
        <taxon>Terriglobia</taxon>
        <taxon>Terriglobales</taxon>
        <taxon>Acidobacteriaceae</taxon>
        <taxon>Candidatus Sulfuritelmatomonas</taxon>
    </lineage>
</organism>
<dbReference type="PANTHER" id="PTHR43344">
    <property type="entry name" value="PHOSPHOSERINE PHOSPHATASE"/>
    <property type="match status" value="1"/>
</dbReference>
<keyword evidence="1" id="KW-0479">Metal-binding</keyword>
<keyword evidence="2 4" id="KW-0378">Hydrolase</keyword>
<dbReference type="EMBL" id="OKRB01000057">
    <property type="protein sequence ID" value="SPE18289.1"/>
    <property type="molecule type" value="Genomic_DNA"/>
</dbReference>
<dbReference type="GO" id="GO:0046872">
    <property type="term" value="F:metal ion binding"/>
    <property type="evidence" value="ECO:0007669"/>
    <property type="project" value="UniProtKB-KW"/>
</dbReference>
<dbReference type="SUPFAM" id="SSF56784">
    <property type="entry name" value="HAD-like"/>
    <property type="match status" value="1"/>
</dbReference>
<evidence type="ECO:0000313" key="4">
    <source>
        <dbReference type="EMBL" id="SPE18289.1"/>
    </source>
</evidence>
<reference evidence="5" key="1">
    <citation type="submission" date="2018-02" db="EMBL/GenBank/DDBJ databases">
        <authorList>
            <person name="Hausmann B."/>
        </authorList>
    </citation>
    <scope>NUCLEOTIDE SEQUENCE [LARGE SCALE GENOMIC DNA]</scope>
    <source>
        <strain evidence="5">Peat soil MAG SbA5</strain>
    </source>
</reference>
<dbReference type="InterPro" id="IPR023214">
    <property type="entry name" value="HAD_sf"/>
</dbReference>
<dbReference type="InterPro" id="IPR036412">
    <property type="entry name" value="HAD-like_sf"/>
</dbReference>
<evidence type="ECO:0000256" key="3">
    <source>
        <dbReference type="ARBA" id="ARBA00022842"/>
    </source>
</evidence>
<protein>
    <submittedName>
        <fullName evidence="4">Hydrolase, haloacid dehalogenase-like family (Modular protein)</fullName>
    </submittedName>
</protein>
<evidence type="ECO:0000256" key="1">
    <source>
        <dbReference type="ARBA" id="ARBA00022723"/>
    </source>
</evidence>
<sequence>MNSSHSTAERSAPAQTKIKKWTAEEFERLVFECKPKVAVFDCDGTLWSGDAGYGFMAWTLEQGLVSRSTHDWLDNRYRAYRGGNVSEDAMCGEMVQMYAGLRDEELRAAAARYVDLFVRKRVFAEMSALVARMQQAGIELWAVSSTNRWVIEEGLRDFGFPGKRILAAEVRVKNGIITGELVDVPTGPAKATALRRAGLPAPDEVFGNSVHDLAMLEMARCPFPVNPSPALLEAAAKKGWGYFRPQGAEGIEAAVAGESGLIS</sequence>
<evidence type="ECO:0000313" key="5">
    <source>
        <dbReference type="Proteomes" id="UP000239735"/>
    </source>
</evidence>
<evidence type="ECO:0000256" key="2">
    <source>
        <dbReference type="ARBA" id="ARBA00022801"/>
    </source>
</evidence>
<dbReference type="InterPro" id="IPR050582">
    <property type="entry name" value="HAD-like_SerB"/>
</dbReference>